<name>A0A4Y9YQV7_9APHY</name>
<evidence type="ECO:0000313" key="3">
    <source>
        <dbReference type="Proteomes" id="UP000298390"/>
    </source>
</evidence>
<feature type="region of interest" description="Disordered" evidence="1">
    <location>
        <begin position="1"/>
        <end position="24"/>
    </location>
</feature>
<accession>A0A4Y9YQV7</accession>
<proteinExistence type="predicted"/>
<sequence>MDEQSATQHAKNGPTRMRNATICPPVPSRVPASSILLILDAASLHRDKLLHALTYLLRTTHALKPELHTPNRTLRCIGIRWMGISRLSRTGRATRKTTKTRSCGTARSFPHSRPCARSGFLIDACTEKFEEQGLGMQDGKGVEWLYTDPADGKQEIVAQPEDEIVAEDIASLVHEGDAEEVK</sequence>
<gene>
    <name evidence="2" type="ORF">EVJ58_g2873</name>
</gene>
<organism evidence="2 3">
    <name type="scientific">Rhodofomes roseus</name>
    <dbReference type="NCBI Taxonomy" id="34475"/>
    <lineage>
        <taxon>Eukaryota</taxon>
        <taxon>Fungi</taxon>
        <taxon>Dikarya</taxon>
        <taxon>Basidiomycota</taxon>
        <taxon>Agaricomycotina</taxon>
        <taxon>Agaricomycetes</taxon>
        <taxon>Polyporales</taxon>
        <taxon>Rhodofomes</taxon>
    </lineage>
</organism>
<comment type="caution">
    <text evidence="2">The sequence shown here is derived from an EMBL/GenBank/DDBJ whole genome shotgun (WGS) entry which is preliminary data.</text>
</comment>
<reference evidence="2 3" key="1">
    <citation type="submission" date="2019-01" db="EMBL/GenBank/DDBJ databases">
        <title>Genome sequencing of the rare red list fungi Fomitopsis rosea.</title>
        <authorList>
            <person name="Buettner E."/>
            <person name="Kellner H."/>
        </authorList>
    </citation>
    <scope>NUCLEOTIDE SEQUENCE [LARGE SCALE GENOMIC DNA]</scope>
    <source>
        <strain evidence="2 3">DSM 105464</strain>
    </source>
</reference>
<feature type="compositionally biased region" description="Polar residues" evidence="1">
    <location>
        <begin position="1"/>
        <end position="10"/>
    </location>
</feature>
<dbReference type="EMBL" id="SEKV01000110">
    <property type="protein sequence ID" value="TFY64077.1"/>
    <property type="molecule type" value="Genomic_DNA"/>
</dbReference>
<protein>
    <submittedName>
        <fullName evidence="2">Uncharacterized protein</fullName>
    </submittedName>
</protein>
<evidence type="ECO:0000313" key="2">
    <source>
        <dbReference type="EMBL" id="TFY64077.1"/>
    </source>
</evidence>
<dbReference type="Proteomes" id="UP000298390">
    <property type="component" value="Unassembled WGS sequence"/>
</dbReference>
<evidence type="ECO:0000256" key="1">
    <source>
        <dbReference type="SAM" id="MobiDB-lite"/>
    </source>
</evidence>
<dbReference type="AlphaFoldDB" id="A0A4Y9YQV7"/>